<name>A0A7J0DV09_9ERIC</name>
<accession>A0A7J0DV09</accession>
<dbReference type="OrthoDB" id="1731887at2759"/>
<feature type="region of interest" description="Disordered" evidence="1">
    <location>
        <begin position="197"/>
        <end position="217"/>
    </location>
</feature>
<dbReference type="AlphaFoldDB" id="A0A7J0DV09"/>
<protein>
    <submittedName>
        <fullName evidence="2">Uncharacterized protein</fullName>
    </submittedName>
</protein>
<dbReference type="Proteomes" id="UP000585474">
    <property type="component" value="Unassembled WGS sequence"/>
</dbReference>
<evidence type="ECO:0000256" key="1">
    <source>
        <dbReference type="SAM" id="MobiDB-lite"/>
    </source>
</evidence>
<comment type="caution">
    <text evidence="2">The sequence shown here is derived from an EMBL/GenBank/DDBJ whole genome shotgun (WGS) entry which is preliminary data.</text>
</comment>
<dbReference type="EMBL" id="BJWL01000409">
    <property type="protein sequence ID" value="GFS42967.1"/>
    <property type="molecule type" value="Genomic_DNA"/>
</dbReference>
<proteinExistence type="predicted"/>
<feature type="region of interest" description="Disordered" evidence="1">
    <location>
        <begin position="127"/>
        <end position="155"/>
    </location>
</feature>
<evidence type="ECO:0000313" key="2">
    <source>
        <dbReference type="EMBL" id="GFS42967.1"/>
    </source>
</evidence>
<evidence type="ECO:0000313" key="3">
    <source>
        <dbReference type="Proteomes" id="UP000585474"/>
    </source>
</evidence>
<gene>
    <name evidence="2" type="ORF">Acr_00g0082830</name>
</gene>
<reference evidence="3" key="1">
    <citation type="submission" date="2019-07" db="EMBL/GenBank/DDBJ databases">
        <title>De Novo Assembly of kiwifruit Actinidia rufa.</title>
        <authorList>
            <person name="Sugita-Konishi S."/>
            <person name="Sato K."/>
            <person name="Mori E."/>
            <person name="Abe Y."/>
            <person name="Kisaki G."/>
            <person name="Hamano K."/>
            <person name="Suezawa K."/>
            <person name="Otani M."/>
            <person name="Fukuda T."/>
            <person name="Manabe T."/>
            <person name="Gomi K."/>
            <person name="Tabuchi M."/>
            <person name="Akimitsu K."/>
            <person name="Kataoka I."/>
        </authorList>
    </citation>
    <scope>NUCLEOTIDE SEQUENCE [LARGE SCALE GENOMIC DNA]</scope>
    <source>
        <strain evidence="3">cv. Fuchu</strain>
    </source>
</reference>
<sequence>MSRRVVRPRSFSCLGIEETCHHIKREVVQGHSRERVGLVQHSKLVETVTRGDNDNHHGSAMEGEANAFGGNVWVIGGAPPTVISGTEFMQGVFTAVEQVVRNTVQEMLVSARVADTRVTIREGVNETRRITHPKSQREGTSAQSEGHFSKKPKSSMLLDQTSRGGLICFGCHQFGHRVAGFPLKVSHIARQCTHKKNTVGASGPQALGQKGQRTRGRTYAMTSVAGPSETTG</sequence>
<keyword evidence="3" id="KW-1185">Reference proteome</keyword>
<organism evidence="2 3">
    <name type="scientific">Actinidia rufa</name>
    <dbReference type="NCBI Taxonomy" id="165716"/>
    <lineage>
        <taxon>Eukaryota</taxon>
        <taxon>Viridiplantae</taxon>
        <taxon>Streptophyta</taxon>
        <taxon>Embryophyta</taxon>
        <taxon>Tracheophyta</taxon>
        <taxon>Spermatophyta</taxon>
        <taxon>Magnoliopsida</taxon>
        <taxon>eudicotyledons</taxon>
        <taxon>Gunneridae</taxon>
        <taxon>Pentapetalae</taxon>
        <taxon>asterids</taxon>
        <taxon>Ericales</taxon>
        <taxon>Actinidiaceae</taxon>
        <taxon>Actinidia</taxon>
    </lineage>
</organism>